<dbReference type="EMBL" id="NMUE01000002">
    <property type="protein sequence ID" value="RFA98257.1"/>
    <property type="molecule type" value="Genomic_DNA"/>
</dbReference>
<name>A0A371R722_9CREN</name>
<proteinExistence type="inferred from homology"/>
<evidence type="ECO:0000313" key="10">
    <source>
        <dbReference type="Proteomes" id="UP000256877"/>
    </source>
</evidence>
<feature type="binding site" evidence="7">
    <location>
        <position position="109"/>
    </location>
    <ligand>
        <name>ATP</name>
        <dbReference type="ChEBI" id="CHEBI:30616"/>
    </ligand>
</feature>
<accession>A0A371R722</accession>
<comment type="caution">
    <text evidence="7">Lacks conserved residue(s) required for the propagation of feature annotation.</text>
</comment>
<comment type="catalytic activity">
    <reaction evidence="7">
        <text>ATP + H2O = ADP + phosphate + H(+)</text>
        <dbReference type="Rhea" id="RHEA:13065"/>
        <dbReference type="ChEBI" id="CHEBI:15377"/>
        <dbReference type="ChEBI" id="CHEBI:15378"/>
        <dbReference type="ChEBI" id="CHEBI:30616"/>
        <dbReference type="ChEBI" id="CHEBI:43474"/>
        <dbReference type="ChEBI" id="CHEBI:456216"/>
    </reaction>
</comment>
<evidence type="ECO:0000256" key="5">
    <source>
        <dbReference type="ARBA" id="ARBA00022777"/>
    </source>
</evidence>
<comment type="caution">
    <text evidence="9">The sequence shown here is derived from an EMBL/GenBank/DDBJ whole genome shotgun (WGS) entry which is preliminary data.</text>
</comment>
<feature type="region of interest" description="LID" evidence="7">
    <location>
        <begin position="108"/>
        <end position="118"/>
    </location>
</feature>
<dbReference type="GO" id="GO:0004017">
    <property type="term" value="F:AMP kinase activity"/>
    <property type="evidence" value="ECO:0007669"/>
    <property type="project" value="UniProtKB-UniRule"/>
</dbReference>
<dbReference type="EMBL" id="NMUF01000001">
    <property type="protein sequence ID" value="RFB00329.1"/>
    <property type="molecule type" value="Genomic_DNA"/>
</dbReference>
<evidence type="ECO:0000313" key="11">
    <source>
        <dbReference type="Proteomes" id="UP000257123"/>
    </source>
</evidence>
<evidence type="ECO:0000256" key="4">
    <source>
        <dbReference type="ARBA" id="ARBA00022741"/>
    </source>
</evidence>
<evidence type="ECO:0000256" key="3">
    <source>
        <dbReference type="ARBA" id="ARBA00022679"/>
    </source>
</evidence>
<keyword evidence="4 7" id="KW-0547">Nucleotide-binding</keyword>
<feature type="binding site" evidence="7">
    <location>
        <position position="20"/>
    </location>
    <ligand>
        <name>ATP</name>
        <dbReference type="ChEBI" id="CHEBI:30616"/>
    </ligand>
</feature>
<sequence length="194" mass="21952">MFDARRPKALITGTPGVGKTTHCRKLAAFLSTKCISVGELLAGTPYVTYIPELDTYEIVDLDGAVKRVHSVVEPGHIIDTHVVELVPDPEVVIILRKAPDVLFAELKRRGWPLKKILDNVWAEILDVVLIKARERWGEVAQIDVTRRRPEETFELLKKCVAGERCHSDVVDWLGYSEESGFLEFIERLSRSESF</sequence>
<dbReference type="GO" id="GO:0016887">
    <property type="term" value="F:ATP hydrolysis activity"/>
    <property type="evidence" value="ECO:0007669"/>
    <property type="project" value="InterPro"/>
</dbReference>
<evidence type="ECO:0000256" key="1">
    <source>
        <dbReference type="ARBA" id="ARBA00022517"/>
    </source>
</evidence>
<dbReference type="GO" id="GO:0006364">
    <property type="term" value="P:rRNA processing"/>
    <property type="evidence" value="ECO:0007669"/>
    <property type="project" value="UniProtKB-KW"/>
</dbReference>
<feature type="binding site" evidence="7">
    <location>
        <position position="18"/>
    </location>
    <ligand>
        <name>ATP</name>
        <dbReference type="ChEBI" id="CHEBI:30616"/>
    </ligand>
</feature>
<dbReference type="PANTHER" id="PTHR12595">
    <property type="entry name" value="POS9-ACTIVATING FACTOR FAP7-RELATED"/>
    <property type="match status" value="1"/>
</dbReference>
<dbReference type="InterPro" id="IPR020618">
    <property type="entry name" value="Adenyl_kinase_AK6"/>
</dbReference>
<dbReference type="Pfam" id="PF13238">
    <property type="entry name" value="AAA_18"/>
    <property type="match status" value="1"/>
</dbReference>
<comment type="catalytic activity">
    <reaction evidence="7">
        <text>AMP + ATP = 2 ADP</text>
        <dbReference type="Rhea" id="RHEA:12973"/>
        <dbReference type="ChEBI" id="CHEBI:30616"/>
        <dbReference type="ChEBI" id="CHEBI:456215"/>
        <dbReference type="ChEBI" id="CHEBI:456216"/>
        <dbReference type="EC" id="2.7.4.3"/>
    </reaction>
</comment>
<feature type="binding site" evidence="7">
    <location>
        <position position="21"/>
    </location>
    <ligand>
        <name>ATP</name>
        <dbReference type="ChEBI" id="CHEBI:30616"/>
    </ligand>
</feature>
<dbReference type="Proteomes" id="UP000256877">
    <property type="component" value="Unassembled WGS sequence"/>
</dbReference>
<reference evidence="10 11" key="1">
    <citation type="submission" date="2017-07" db="EMBL/GenBank/DDBJ databases">
        <title>Draft genome sequence of aerobic hyperthermophilic archaea, Pyrobaculum aerophilum YKB31 and YKB32.</title>
        <authorList>
            <person name="Mochizuki T."/>
            <person name="Berliner A.J."/>
            <person name="Yoshida-Takashima Y."/>
            <person name="Takaki Y."/>
            <person name="Nunoura T."/>
            <person name="Takai K."/>
        </authorList>
    </citation>
    <scope>NUCLEOTIDE SEQUENCE [LARGE SCALE GENOMIC DNA]</scope>
    <source>
        <strain evidence="8 11">YKB31</strain>
        <strain evidence="9 10">YKB32</strain>
    </source>
</reference>
<gene>
    <name evidence="8" type="ORF">CGL51_00800</name>
    <name evidence="9" type="ORF">CGL52_00215</name>
</gene>
<dbReference type="OrthoDB" id="8730at2157"/>
<dbReference type="SUPFAM" id="SSF52540">
    <property type="entry name" value="P-loop containing nucleoside triphosphate hydrolases"/>
    <property type="match status" value="1"/>
</dbReference>
<dbReference type="RefSeq" id="WP_116420321.1">
    <property type="nucleotide sequence ID" value="NZ_NMUE01000002.1"/>
</dbReference>
<evidence type="ECO:0000256" key="6">
    <source>
        <dbReference type="ARBA" id="ARBA00022840"/>
    </source>
</evidence>
<dbReference type="GO" id="GO:0005524">
    <property type="term" value="F:ATP binding"/>
    <property type="evidence" value="ECO:0007669"/>
    <property type="project" value="UniProtKB-UniRule"/>
</dbReference>
<dbReference type="EC" id="2.7.4.3" evidence="7"/>
<dbReference type="Gene3D" id="3.40.50.300">
    <property type="entry name" value="P-loop containing nucleotide triphosphate hydrolases"/>
    <property type="match status" value="1"/>
</dbReference>
<dbReference type="Proteomes" id="UP000257123">
    <property type="component" value="Unassembled WGS sequence"/>
</dbReference>
<feature type="binding site" evidence="7">
    <location>
        <position position="19"/>
    </location>
    <ligand>
        <name>ATP</name>
        <dbReference type="ChEBI" id="CHEBI:30616"/>
    </ligand>
</feature>
<keyword evidence="1 7" id="KW-0690">Ribosome biogenesis</keyword>
<organism evidence="9 10">
    <name type="scientific">Pyrobaculum aerophilum</name>
    <dbReference type="NCBI Taxonomy" id="13773"/>
    <lineage>
        <taxon>Archaea</taxon>
        <taxon>Thermoproteota</taxon>
        <taxon>Thermoprotei</taxon>
        <taxon>Thermoproteales</taxon>
        <taxon>Thermoproteaceae</taxon>
        <taxon>Pyrobaculum</taxon>
    </lineage>
</organism>
<comment type="function">
    <text evidence="7">Broad-specificity nucleoside monophosphate (NMP) kinase that catalyzes the reversible transfer of the terminal phosphate group between nucleoside triphosphates and monophosphates. Has also ATPase activity. Involved in the late maturation steps of the 30S ribosomal particles, specifically 16S rRNA maturation. While NMP activity is not required for ribosome maturation, ATPase activity is. Associates transiently with small ribosomal subunit protein uS11. ATP hydrolysis breaks the interaction with uS11. May temporarily remove uS11 from the ribosome to enable a conformational change of the ribosomal RNA that is needed for the final maturation step of the small ribosomal subunit.</text>
</comment>
<keyword evidence="6 7" id="KW-0067">ATP-binding</keyword>
<keyword evidence="2 7" id="KW-0698">rRNA processing</keyword>
<dbReference type="InterPro" id="IPR027417">
    <property type="entry name" value="P-loop_NTPase"/>
</dbReference>
<feature type="binding site" evidence="7">
    <location>
        <position position="16"/>
    </location>
    <ligand>
        <name>ATP</name>
        <dbReference type="ChEBI" id="CHEBI:30616"/>
    </ligand>
</feature>
<keyword evidence="3 7" id="KW-0808">Transferase</keyword>
<dbReference type="HAMAP" id="MF_00039">
    <property type="entry name" value="Adenylate_kinase_AK6"/>
    <property type="match status" value="1"/>
</dbReference>
<protein>
    <recommendedName>
        <fullName evidence="7">Putative adenylate kinase</fullName>
        <shortName evidence="7">AK</shortName>
        <ecNumber evidence="7">2.7.4.3</ecNumber>
    </recommendedName>
    <alternativeName>
        <fullName evidence="7">ATP-AMP transphosphorylase</fullName>
    </alternativeName>
</protein>
<evidence type="ECO:0000256" key="2">
    <source>
        <dbReference type="ARBA" id="ARBA00022552"/>
    </source>
</evidence>
<comment type="subunit">
    <text evidence="7">Interacts with uS11. Not a structural component of 40S pre-ribosomes, but transiently interacts with them by binding to uS11.</text>
</comment>
<dbReference type="GO" id="GO:0042274">
    <property type="term" value="P:ribosomal small subunit biogenesis"/>
    <property type="evidence" value="ECO:0007669"/>
    <property type="project" value="UniProtKB-UniRule"/>
</dbReference>
<evidence type="ECO:0000313" key="9">
    <source>
        <dbReference type="EMBL" id="RFB00329.1"/>
    </source>
</evidence>
<dbReference type="AlphaFoldDB" id="A0A371R722"/>
<keyword evidence="5 7" id="KW-0418">Kinase</keyword>
<evidence type="ECO:0000256" key="7">
    <source>
        <dbReference type="HAMAP-Rule" id="MF_00039"/>
    </source>
</evidence>
<evidence type="ECO:0000313" key="8">
    <source>
        <dbReference type="EMBL" id="RFA98257.1"/>
    </source>
</evidence>
<dbReference type="PANTHER" id="PTHR12595:SF0">
    <property type="entry name" value="ADENYLATE KINASE ISOENZYME 6"/>
    <property type="match status" value="1"/>
</dbReference>
<comment type="similarity">
    <text evidence="7">Belongs to the adenylate kinase family. AK6 subfamily.</text>
</comment>